<accession>A0A2S9XBB1</accession>
<comment type="caution">
    <text evidence="4">The sequence shown here is derived from an EMBL/GenBank/DDBJ whole genome shotgun (WGS) entry which is preliminary data.</text>
</comment>
<dbReference type="GO" id="GO:0017004">
    <property type="term" value="P:cytochrome complex assembly"/>
    <property type="evidence" value="ECO:0007669"/>
    <property type="project" value="InterPro"/>
</dbReference>
<evidence type="ECO:0000313" key="5">
    <source>
        <dbReference type="Proteomes" id="UP000237968"/>
    </source>
</evidence>
<keyword evidence="1" id="KW-0812">Transmembrane</keyword>
<dbReference type="InterPro" id="IPR002541">
    <property type="entry name" value="Cyt_c_assembly"/>
</dbReference>
<proteinExistence type="predicted"/>
<dbReference type="GO" id="GO:0020037">
    <property type="term" value="F:heme binding"/>
    <property type="evidence" value="ECO:0007669"/>
    <property type="project" value="InterPro"/>
</dbReference>
<evidence type="ECO:0000259" key="3">
    <source>
        <dbReference type="Pfam" id="PF01578"/>
    </source>
</evidence>
<feature type="domain" description="Cytochrome c assembly protein" evidence="3">
    <location>
        <begin position="64"/>
        <end position="256"/>
    </location>
</feature>
<feature type="transmembrane region" description="Helical" evidence="1">
    <location>
        <begin position="89"/>
        <end position="108"/>
    </location>
</feature>
<sequence>MLPFFILAALAYGAASFAYGAGTDEGSPVKQWARALLAGAALLHLGTVGAQCVDGNHPFKSVFLATSLGLLIAVAGFLAISAKRRPMRALGAVLAPLGLIGLTLGVVMGPAVPAGAGTVSADLVRAHIALATVGVSGFVLAAGVAGLYLGMERRLRTKQFQPGQSGISLRGLDRLHWWLVLLVTPVFTLAIVTGAIALLREGGPEMLGERAIEIAAAAIAFVASSASLVSRAVWGLRGRKAAWLTMVAFLCMVLILVSYAVRS</sequence>
<dbReference type="Proteomes" id="UP000237968">
    <property type="component" value="Unassembled WGS sequence"/>
</dbReference>
<feature type="chain" id="PRO_5015468282" evidence="2">
    <location>
        <begin position="21"/>
        <end position="263"/>
    </location>
</feature>
<keyword evidence="1" id="KW-1133">Transmembrane helix</keyword>
<feature type="transmembrane region" description="Helical" evidence="1">
    <location>
        <begin position="211"/>
        <end position="229"/>
    </location>
</feature>
<organism evidence="4 5">
    <name type="scientific">Enhygromyxa salina</name>
    <dbReference type="NCBI Taxonomy" id="215803"/>
    <lineage>
        <taxon>Bacteria</taxon>
        <taxon>Pseudomonadati</taxon>
        <taxon>Myxococcota</taxon>
        <taxon>Polyangia</taxon>
        <taxon>Nannocystales</taxon>
        <taxon>Nannocystaceae</taxon>
        <taxon>Enhygromyxa</taxon>
    </lineage>
</organism>
<evidence type="ECO:0000256" key="2">
    <source>
        <dbReference type="SAM" id="SignalP"/>
    </source>
</evidence>
<evidence type="ECO:0000313" key="4">
    <source>
        <dbReference type="EMBL" id="PRP89991.1"/>
    </source>
</evidence>
<dbReference type="Pfam" id="PF01578">
    <property type="entry name" value="Cytochrom_C_asm"/>
    <property type="match status" value="1"/>
</dbReference>
<protein>
    <submittedName>
        <fullName evidence="4">Cytochrome C assembly protein</fullName>
    </submittedName>
</protein>
<reference evidence="4 5" key="1">
    <citation type="submission" date="2018-03" db="EMBL/GenBank/DDBJ databases">
        <title>Draft Genome Sequences of the Obligatory Marine Myxobacteria Enhygromyxa salina SWB005.</title>
        <authorList>
            <person name="Poehlein A."/>
            <person name="Moghaddam J.A."/>
            <person name="Harms H."/>
            <person name="Alanjari M."/>
            <person name="Koenig G.M."/>
            <person name="Daniel R."/>
            <person name="Schaeberle T.F."/>
        </authorList>
    </citation>
    <scope>NUCLEOTIDE SEQUENCE [LARGE SCALE GENOMIC DNA]</scope>
    <source>
        <strain evidence="4 5">SWB005</strain>
    </source>
</reference>
<keyword evidence="1" id="KW-0472">Membrane</keyword>
<feature type="transmembrane region" description="Helical" evidence="1">
    <location>
        <begin position="128"/>
        <end position="149"/>
    </location>
</feature>
<feature type="transmembrane region" description="Helical" evidence="1">
    <location>
        <begin position="241"/>
        <end position="261"/>
    </location>
</feature>
<dbReference type="AlphaFoldDB" id="A0A2S9XBB1"/>
<feature type="transmembrane region" description="Helical" evidence="1">
    <location>
        <begin position="62"/>
        <end position="82"/>
    </location>
</feature>
<dbReference type="RefSeq" id="WP_106396052.1">
    <property type="nucleotide sequence ID" value="NZ_PVNK01000308.1"/>
</dbReference>
<dbReference type="EMBL" id="PVNK01000308">
    <property type="protein sequence ID" value="PRP89991.1"/>
    <property type="molecule type" value="Genomic_DNA"/>
</dbReference>
<gene>
    <name evidence="4" type="ORF">ENSA5_69340</name>
</gene>
<feature type="signal peptide" evidence="2">
    <location>
        <begin position="1"/>
        <end position="20"/>
    </location>
</feature>
<dbReference type="OrthoDB" id="257620at2"/>
<name>A0A2S9XBB1_9BACT</name>
<evidence type="ECO:0000256" key="1">
    <source>
        <dbReference type="SAM" id="Phobius"/>
    </source>
</evidence>
<keyword evidence="2" id="KW-0732">Signal</keyword>
<keyword evidence="5" id="KW-1185">Reference proteome</keyword>
<feature type="transmembrane region" description="Helical" evidence="1">
    <location>
        <begin position="177"/>
        <end position="199"/>
    </location>
</feature>